<keyword evidence="2" id="KW-0442">Lipid degradation</keyword>
<evidence type="ECO:0000256" key="1">
    <source>
        <dbReference type="ARBA" id="ARBA00022801"/>
    </source>
</evidence>
<evidence type="ECO:0000256" key="2">
    <source>
        <dbReference type="ARBA" id="ARBA00022963"/>
    </source>
</evidence>
<dbReference type="RefSeq" id="WP_209812512.1">
    <property type="nucleotide sequence ID" value="NZ_JAGGKT010000022.1"/>
</dbReference>
<feature type="chain" id="PRO_5047015582" evidence="4">
    <location>
        <begin position="24"/>
        <end position="430"/>
    </location>
</feature>
<accession>A0ABS4GW86</accession>
<evidence type="ECO:0000313" key="5">
    <source>
        <dbReference type="EMBL" id="MBP1934529.1"/>
    </source>
</evidence>
<organism evidence="5 6">
    <name type="scientific">Ammoniphilus resinae</name>
    <dbReference type="NCBI Taxonomy" id="861532"/>
    <lineage>
        <taxon>Bacteria</taxon>
        <taxon>Bacillati</taxon>
        <taxon>Bacillota</taxon>
        <taxon>Bacilli</taxon>
        <taxon>Bacillales</taxon>
        <taxon>Paenibacillaceae</taxon>
        <taxon>Aneurinibacillus group</taxon>
        <taxon>Ammoniphilus</taxon>
    </lineage>
</organism>
<dbReference type="Proteomes" id="UP001519343">
    <property type="component" value="Unassembled WGS sequence"/>
</dbReference>
<dbReference type="GO" id="GO:0016787">
    <property type="term" value="F:hydrolase activity"/>
    <property type="evidence" value="ECO:0007669"/>
    <property type="project" value="UniProtKB-KW"/>
</dbReference>
<keyword evidence="4" id="KW-0732">Signal</keyword>
<dbReference type="Gene3D" id="3.40.50.1820">
    <property type="entry name" value="alpha/beta hydrolase"/>
    <property type="match status" value="1"/>
</dbReference>
<keyword evidence="3" id="KW-0443">Lipid metabolism</keyword>
<dbReference type="SUPFAM" id="SSF53474">
    <property type="entry name" value="alpha/beta-Hydrolases"/>
    <property type="match status" value="1"/>
</dbReference>
<feature type="signal peptide" evidence="4">
    <location>
        <begin position="1"/>
        <end position="23"/>
    </location>
</feature>
<dbReference type="EMBL" id="JAGGKT010000022">
    <property type="protein sequence ID" value="MBP1934529.1"/>
    <property type="molecule type" value="Genomic_DNA"/>
</dbReference>
<evidence type="ECO:0000256" key="3">
    <source>
        <dbReference type="ARBA" id="ARBA00023098"/>
    </source>
</evidence>
<sequence length="430" mass="47436">MKKVIISTLSAIALLSSTLTANAQVSSENTVQTSHAINTINSADSVATLPQTTGVYQVGTTTFDWLDTSREELLTPDPKDYRELMVQAWYPIDSGIGKETAPYIPLTSEGIEKMAASVGLGKAFAEVNKINTQVFENGELSNQKTKYPVVLFSHGLGQGNWNYQWLTRELASHGYVVFSVEHTGFSSGTEFTNGQFVPITPKFLTGIPTLKEFDDAVDQIWVKDLQFVIRQVETLNQTDIKFNFKDRLDVNRMAAIGHSMGGAAAARALQVEPKIKSAIDIDGSLMGLTGETAKMTKPFAVISNEFNSKVFKGEVEQPLPPGLDEKIVQDMKDSFKVFSNRYTQAIAGPAYDITIAGGATHVSFTDMPLLKQYLIETPYFNILPTGIEPQHIYDLSNRVILSFLEKTLDGKNNTILDRKDFITPDLTIVQ</sequence>
<comment type="caution">
    <text evidence="5">The sequence shown here is derived from an EMBL/GenBank/DDBJ whole genome shotgun (WGS) entry which is preliminary data.</text>
</comment>
<keyword evidence="6" id="KW-1185">Reference proteome</keyword>
<proteinExistence type="predicted"/>
<keyword evidence="1 5" id="KW-0378">Hydrolase</keyword>
<dbReference type="Pfam" id="PF03403">
    <property type="entry name" value="PAF-AH_p_II"/>
    <property type="match status" value="2"/>
</dbReference>
<protein>
    <submittedName>
        <fullName evidence="5">Dienelactone hydrolase</fullName>
    </submittedName>
</protein>
<evidence type="ECO:0000313" key="6">
    <source>
        <dbReference type="Proteomes" id="UP001519343"/>
    </source>
</evidence>
<name>A0ABS4GW86_9BACL</name>
<evidence type="ECO:0000256" key="4">
    <source>
        <dbReference type="SAM" id="SignalP"/>
    </source>
</evidence>
<dbReference type="InterPro" id="IPR029058">
    <property type="entry name" value="AB_hydrolase_fold"/>
</dbReference>
<dbReference type="PANTHER" id="PTHR10272">
    <property type="entry name" value="PLATELET-ACTIVATING FACTOR ACETYLHYDROLASE"/>
    <property type="match status" value="1"/>
</dbReference>
<dbReference type="PANTHER" id="PTHR10272:SF0">
    <property type="entry name" value="PLATELET-ACTIVATING FACTOR ACETYLHYDROLASE"/>
    <property type="match status" value="1"/>
</dbReference>
<gene>
    <name evidence="5" type="ORF">J2Z37_004549</name>
</gene>
<reference evidence="5 6" key="1">
    <citation type="submission" date="2021-03" db="EMBL/GenBank/DDBJ databases">
        <title>Genomic Encyclopedia of Type Strains, Phase IV (KMG-IV): sequencing the most valuable type-strain genomes for metagenomic binning, comparative biology and taxonomic classification.</title>
        <authorList>
            <person name="Goeker M."/>
        </authorList>
    </citation>
    <scope>NUCLEOTIDE SEQUENCE [LARGE SCALE GENOMIC DNA]</scope>
    <source>
        <strain evidence="5 6">DSM 24738</strain>
    </source>
</reference>